<dbReference type="InterPro" id="IPR021457">
    <property type="entry name" value="DUF3108"/>
</dbReference>
<evidence type="ECO:0000256" key="1">
    <source>
        <dbReference type="SAM" id="SignalP"/>
    </source>
</evidence>
<gene>
    <name evidence="2" type="ORF">L0U88_10420</name>
</gene>
<feature type="chain" id="PRO_5045172117" description="DUF3108 domain-containing protein" evidence="1">
    <location>
        <begin position="19"/>
        <end position="261"/>
    </location>
</feature>
<dbReference type="EMBL" id="JAKEVY010000002">
    <property type="protein sequence ID" value="MCF1715040.1"/>
    <property type="molecule type" value="Genomic_DNA"/>
</dbReference>
<proteinExistence type="predicted"/>
<dbReference type="Pfam" id="PF11306">
    <property type="entry name" value="DUF3108"/>
    <property type="match status" value="1"/>
</dbReference>
<dbReference type="Proteomes" id="UP001200145">
    <property type="component" value="Unassembled WGS sequence"/>
</dbReference>
<keyword evidence="1" id="KW-0732">Signal</keyword>
<dbReference type="RefSeq" id="WP_234865990.1">
    <property type="nucleotide sequence ID" value="NZ_JAKEVY010000002.1"/>
</dbReference>
<protein>
    <recommendedName>
        <fullName evidence="4">DUF3108 domain-containing protein</fullName>
    </recommendedName>
</protein>
<name>A0ABS9BHG9_9BACT</name>
<keyword evidence="3" id="KW-1185">Reference proteome</keyword>
<evidence type="ECO:0008006" key="4">
    <source>
        <dbReference type="Google" id="ProtNLM"/>
    </source>
</evidence>
<feature type="signal peptide" evidence="1">
    <location>
        <begin position="1"/>
        <end position="18"/>
    </location>
</feature>
<sequence length="261" mass="30214">MRFSVLAFALLLHLSSFANPGDTLDITSKHISTAVLKQGTHQYLVYFKMGKDKPISKPQFWTRTIQLQNNQLVIDQRWVAEDTIVHTTHSVCDAKTFTPVTHEFWWKSGSQWINAGTTKVDFPAGKLVVNDHELSDQDTTQRFKEAWQGFTNSRTQTNFNWHLDLEVFSTLPFKKDAVFRIPFYDPATRTGLQQVVYTVTGSAQLEGYDQQKIDCWLLVHETKGNKETFWISKKTKEVLKLEQVINNQFYRYKIKIATSSL</sequence>
<evidence type="ECO:0000313" key="3">
    <source>
        <dbReference type="Proteomes" id="UP001200145"/>
    </source>
</evidence>
<evidence type="ECO:0000313" key="2">
    <source>
        <dbReference type="EMBL" id="MCF1715040.1"/>
    </source>
</evidence>
<comment type="caution">
    <text evidence="2">The sequence shown here is derived from an EMBL/GenBank/DDBJ whole genome shotgun (WGS) entry which is preliminary data.</text>
</comment>
<organism evidence="2 3">
    <name type="scientific">Flavihumibacter fluminis</name>
    <dbReference type="NCBI Taxonomy" id="2909236"/>
    <lineage>
        <taxon>Bacteria</taxon>
        <taxon>Pseudomonadati</taxon>
        <taxon>Bacteroidota</taxon>
        <taxon>Chitinophagia</taxon>
        <taxon>Chitinophagales</taxon>
        <taxon>Chitinophagaceae</taxon>
        <taxon>Flavihumibacter</taxon>
    </lineage>
</organism>
<accession>A0ABS9BHG9</accession>
<reference evidence="2 3" key="1">
    <citation type="submission" date="2022-01" db="EMBL/GenBank/DDBJ databases">
        <title>Flavihumibacter sp. nov., isolated from sediment of a river.</title>
        <authorList>
            <person name="Liu H."/>
        </authorList>
    </citation>
    <scope>NUCLEOTIDE SEQUENCE [LARGE SCALE GENOMIC DNA]</scope>
    <source>
        <strain evidence="2 3">RY-1</strain>
    </source>
</reference>